<organism evidence="2 3">
    <name type="scientific">Orbilia javanica</name>
    <dbReference type="NCBI Taxonomy" id="47235"/>
    <lineage>
        <taxon>Eukaryota</taxon>
        <taxon>Fungi</taxon>
        <taxon>Dikarya</taxon>
        <taxon>Ascomycota</taxon>
        <taxon>Pezizomycotina</taxon>
        <taxon>Orbiliomycetes</taxon>
        <taxon>Orbiliales</taxon>
        <taxon>Orbiliaceae</taxon>
        <taxon>Orbilia</taxon>
    </lineage>
</organism>
<keyword evidence="1" id="KW-0175">Coiled coil</keyword>
<dbReference type="Pfam" id="PF09447">
    <property type="entry name" value="Cnl2_NKP2"/>
    <property type="match status" value="1"/>
</dbReference>
<protein>
    <submittedName>
        <fullName evidence="2">Uncharacterized protein</fullName>
    </submittedName>
</protein>
<accession>A0AAN8MWC1</accession>
<dbReference type="GO" id="GO:0007059">
    <property type="term" value="P:chromosome segregation"/>
    <property type="evidence" value="ECO:0007669"/>
    <property type="project" value="TreeGrafter"/>
</dbReference>
<name>A0AAN8MWC1_9PEZI</name>
<evidence type="ECO:0000313" key="3">
    <source>
        <dbReference type="Proteomes" id="UP001313282"/>
    </source>
</evidence>
<dbReference type="AlphaFoldDB" id="A0AAN8MWC1"/>
<dbReference type="Proteomes" id="UP001313282">
    <property type="component" value="Unassembled WGS sequence"/>
</dbReference>
<dbReference type="PANTHER" id="PTHR28064">
    <property type="entry name" value="INNER KINETOCHORE SUBUNIT NKP2"/>
    <property type="match status" value="1"/>
</dbReference>
<sequence length="201" mass="22846">MSRSTVVETETQILSNFLLSNSTFPDMVDLKTFRSLFPKNLQDHPHVKHLYNHLTLKHAATLETVRKNIDFEAKMSHQLLKRERRETAAQARDEDAEMLNQTDINNVMEVYGEMPAPKSKISPIEDIVRSLEVANQKLQMEMEILDEDCEKLTQEIKDIVGDLSTLKFGSFTGANEGLVDSVIEDLARLQDTCDQALKPAD</sequence>
<dbReference type="PANTHER" id="PTHR28064:SF1">
    <property type="entry name" value="INNER KINETOCHORE SUBUNIT NKP2"/>
    <property type="match status" value="1"/>
</dbReference>
<reference evidence="2 3" key="1">
    <citation type="submission" date="2019-10" db="EMBL/GenBank/DDBJ databases">
        <authorList>
            <person name="Palmer J.M."/>
        </authorList>
    </citation>
    <scope>NUCLEOTIDE SEQUENCE [LARGE SCALE GENOMIC DNA]</scope>
    <source>
        <strain evidence="2 3">TWF718</strain>
    </source>
</reference>
<evidence type="ECO:0000256" key="1">
    <source>
        <dbReference type="SAM" id="Coils"/>
    </source>
</evidence>
<comment type="caution">
    <text evidence="2">The sequence shown here is derived from an EMBL/GenBank/DDBJ whole genome shotgun (WGS) entry which is preliminary data.</text>
</comment>
<proteinExistence type="predicted"/>
<dbReference type="GO" id="GO:0031511">
    <property type="term" value="C:Mis6-Sim4 complex"/>
    <property type="evidence" value="ECO:0007669"/>
    <property type="project" value="TreeGrafter"/>
</dbReference>
<feature type="coiled-coil region" evidence="1">
    <location>
        <begin position="128"/>
        <end position="162"/>
    </location>
</feature>
<dbReference type="EMBL" id="JAVHNR010000009">
    <property type="protein sequence ID" value="KAK6333560.1"/>
    <property type="molecule type" value="Genomic_DNA"/>
</dbReference>
<gene>
    <name evidence="2" type="ORF">TWF718_011369</name>
</gene>
<evidence type="ECO:0000313" key="2">
    <source>
        <dbReference type="EMBL" id="KAK6333560.1"/>
    </source>
</evidence>
<keyword evidence="3" id="KW-1185">Reference proteome</keyword>
<dbReference type="InterPro" id="IPR018565">
    <property type="entry name" value="Nkp2/Cnl2"/>
</dbReference>